<evidence type="ECO:0000256" key="5">
    <source>
        <dbReference type="ARBA" id="ARBA00022692"/>
    </source>
</evidence>
<feature type="transmembrane region" description="Helical" evidence="12">
    <location>
        <begin position="48"/>
        <end position="73"/>
    </location>
</feature>
<evidence type="ECO:0000256" key="10">
    <source>
        <dbReference type="ARBA" id="ARBA00023049"/>
    </source>
</evidence>
<evidence type="ECO:0000256" key="11">
    <source>
        <dbReference type="ARBA" id="ARBA00023136"/>
    </source>
</evidence>
<dbReference type="InterPro" id="IPR008915">
    <property type="entry name" value="Peptidase_M50"/>
</dbReference>
<protein>
    <submittedName>
        <fullName evidence="14">Peptidase M50</fullName>
    </submittedName>
</protein>
<keyword evidence="5 12" id="KW-0812">Transmembrane</keyword>
<keyword evidence="11 12" id="KW-0472">Membrane</keyword>
<dbReference type="PANTHER" id="PTHR39188:SF3">
    <property type="entry name" value="STAGE IV SPORULATION PROTEIN FB"/>
    <property type="match status" value="1"/>
</dbReference>
<feature type="transmembrane region" description="Helical" evidence="12">
    <location>
        <begin position="12"/>
        <end position="36"/>
    </location>
</feature>
<dbReference type="Proteomes" id="UP000194577">
    <property type="component" value="Unassembled WGS sequence"/>
</dbReference>
<comment type="similarity">
    <text evidence="3">Belongs to the peptidase M50B family.</text>
</comment>
<reference evidence="14 15" key="1">
    <citation type="submission" date="2017-10" db="EMBL/GenBank/DDBJ databases">
        <title>Draft genome sequence of cellulolytic Actinomyces sp CtC72 isolated from cattle rumen fluid.</title>
        <authorList>
            <person name="Joshi A.J."/>
            <person name="Vasudevan G."/>
            <person name="Lanjekar V.B."/>
            <person name="Hivarkar S."/>
            <person name="Engineer A."/>
            <person name="Pore S.D."/>
            <person name="Dhakephalkar P.K."/>
            <person name="Dagar S."/>
        </authorList>
    </citation>
    <scope>NUCLEOTIDE SEQUENCE [LARGE SCALE GENOMIC DNA]</scope>
    <source>
        <strain evidence="15">CtC72</strain>
    </source>
</reference>
<comment type="caution">
    <text evidence="14">The sequence shown here is derived from an EMBL/GenBank/DDBJ whole genome shotgun (WGS) entry which is preliminary data.</text>
</comment>
<evidence type="ECO:0000256" key="1">
    <source>
        <dbReference type="ARBA" id="ARBA00001947"/>
    </source>
</evidence>
<dbReference type="PANTHER" id="PTHR39188">
    <property type="entry name" value="MEMBRANE-ASSOCIATED ZINC METALLOPROTEASE M50B"/>
    <property type="match status" value="1"/>
</dbReference>
<feature type="domain" description="Peptidase M50" evidence="13">
    <location>
        <begin position="149"/>
        <end position="196"/>
    </location>
</feature>
<evidence type="ECO:0000256" key="4">
    <source>
        <dbReference type="ARBA" id="ARBA00022670"/>
    </source>
</evidence>
<sequence length="371" mass="38175">MTASAARRRSDSWTLFTLGGAPVVIAPTSLLLGLLIAGSWYPVVSSALAGYGVATVFGAVAATVLGVGVSVLLHELAHGAVGTVLGRRPVRYELYLWGGRTTFGPSARWRPWKDALTSLAGPATNLALWAVGHGLLDRADSPPTYVAAWALTWVNLALAVFNALPGLPLDGGHALAALVEQLTGRRVLGQRVAAVGGLAVVVGIVWRWILAPLLAGTRPDSFSLILAVMVAWPIAMTSWRVLGLGRGARAAARLDLRTLTRPVAVVPADTSLATAREQLDAGAGLVLVTDGARILGTLDGAALAELERSGLPDAAAVAVSQVCTVLPAAAVTTQATGQPAADALARARTVSRWLVLVENGYVSGAVPTGAR</sequence>
<keyword evidence="15" id="KW-1185">Reference proteome</keyword>
<evidence type="ECO:0000256" key="9">
    <source>
        <dbReference type="ARBA" id="ARBA00022989"/>
    </source>
</evidence>
<dbReference type="EMBL" id="MTPX02000071">
    <property type="protein sequence ID" value="PHP51968.1"/>
    <property type="molecule type" value="Genomic_DNA"/>
</dbReference>
<keyword evidence="10" id="KW-0482">Metalloprotease</keyword>
<evidence type="ECO:0000256" key="7">
    <source>
        <dbReference type="ARBA" id="ARBA00022801"/>
    </source>
</evidence>
<gene>
    <name evidence="14" type="ORF">BW737_013040</name>
</gene>
<comment type="cofactor">
    <cofactor evidence="1">
        <name>Zn(2+)</name>
        <dbReference type="ChEBI" id="CHEBI:29105"/>
    </cofactor>
</comment>
<evidence type="ECO:0000256" key="8">
    <source>
        <dbReference type="ARBA" id="ARBA00022833"/>
    </source>
</evidence>
<evidence type="ECO:0000259" key="13">
    <source>
        <dbReference type="Pfam" id="PF02163"/>
    </source>
</evidence>
<accession>A0ABX4M938</accession>
<evidence type="ECO:0000256" key="2">
    <source>
        <dbReference type="ARBA" id="ARBA00004141"/>
    </source>
</evidence>
<dbReference type="Pfam" id="PF02163">
    <property type="entry name" value="Peptidase_M50"/>
    <property type="match status" value="1"/>
</dbReference>
<evidence type="ECO:0000313" key="14">
    <source>
        <dbReference type="EMBL" id="PHP51968.1"/>
    </source>
</evidence>
<organism evidence="14 15">
    <name type="scientific">Actinomyces ruminis</name>
    <dbReference type="NCBI Taxonomy" id="1937003"/>
    <lineage>
        <taxon>Bacteria</taxon>
        <taxon>Bacillati</taxon>
        <taxon>Actinomycetota</taxon>
        <taxon>Actinomycetes</taxon>
        <taxon>Actinomycetales</taxon>
        <taxon>Actinomycetaceae</taxon>
        <taxon>Actinomyces</taxon>
    </lineage>
</organism>
<feature type="transmembrane region" description="Helical" evidence="12">
    <location>
        <begin position="221"/>
        <end position="242"/>
    </location>
</feature>
<evidence type="ECO:0000256" key="6">
    <source>
        <dbReference type="ARBA" id="ARBA00022723"/>
    </source>
</evidence>
<keyword evidence="6" id="KW-0479">Metal-binding</keyword>
<keyword evidence="4" id="KW-0645">Protease</keyword>
<dbReference type="RefSeq" id="WP_086615899.1">
    <property type="nucleotide sequence ID" value="NZ_MTPX02000071.1"/>
</dbReference>
<keyword evidence="8" id="KW-0862">Zinc</keyword>
<keyword evidence="7" id="KW-0378">Hydrolase</keyword>
<evidence type="ECO:0000256" key="12">
    <source>
        <dbReference type="SAM" id="Phobius"/>
    </source>
</evidence>
<feature type="transmembrane region" description="Helical" evidence="12">
    <location>
        <begin position="188"/>
        <end position="209"/>
    </location>
</feature>
<proteinExistence type="inferred from homology"/>
<name>A0ABX4M938_9ACTO</name>
<keyword evidence="9 12" id="KW-1133">Transmembrane helix</keyword>
<evidence type="ECO:0000313" key="15">
    <source>
        <dbReference type="Proteomes" id="UP000194577"/>
    </source>
</evidence>
<comment type="subcellular location">
    <subcellularLocation>
        <location evidence="2">Membrane</location>
        <topology evidence="2">Multi-pass membrane protein</topology>
    </subcellularLocation>
</comment>
<evidence type="ECO:0000256" key="3">
    <source>
        <dbReference type="ARBA" id="ARBA00007931"/>
    </source>
</evidence>